<organism evidence="1 2">
    <name type="scientific">Pluteus cervinus</name>
    <dbReference type="NCBI Taxonomy" id="181527"/>
    <lineage>
        <taxon>Eukaryota</taxon>
        <taxon>Fungi</taxon>
        <taxon>Dikarya</taxon>
        <taxon>Basidiomycota</taxon>
        <taxon>Agaricomycotina</taxon>
        <taxon>Agaricomycetes</taxon>
        <taxon>Agaricomycetidae</taxon>
        <taxon>Agaricales</taxon>
        <taxon>Pluteineae</taxon>
        <taxon>Pluteaceae</taxon>
        <taxon>Pluteus</taxon>
    </lineage>
</organism>
<dbReference type="Proteomes" id="UP000308600">
    <property type="component" value="Unassembled WGS sequence"/>
</dbReference>
<reference evidence="1 2" key="1">
    <citation type="journal article" date="2019" name="Nat. Ecol. Evol.">
        <title>Megaphylogeny resolves global patterns of mushroom evolution.</title>
        <authorList>
            <person name="Varga T."/>
            <person name="Krizsan K."/>
            <person name="Foldi C."/>
            <person name="Dima B."/>
            <person name="Sanchez-Garcia M."/>
            <person name="Sanchez-Ramirez S."/>
            <person name="Szollosi G.J."/>
            <person name="Szarkandi J.G."/>
            <person name="Papp V."/>
            <person name="Albert L."/>
            <person name="Andreopoulos W."/>
            <person name="Angelini C."/>
            <person name="Antonin V."/>
            <person name="Barry K.W."/>
            <person name="Bougher N.L."/>
            <person name="Buchanan P."/>
            <person name="Buyck B."/>
            <person name="Bense V."/>
            <person name="Catcheside P."/>
            <person name="Chovatia M."/>
            <person name="Cooper J."/>
            <person name="Damon W."/>
            <person name="Desjardin D."/>
            <person name="Finy P."/>
            <person name="Geml J."/>
            <person name="Haridas S."/>
            <person name="Hughes K."/>
            <person name="Justo A."/>
            <person name="Karasinski D."/>
            <person name="Kautmanova I."/>
            <person name="Kiss B."/>
            <person name="Kocsube S."/>
            <person name="Kotiranta H."/>
            <person name="LaButti K.M."/>
            <person name="Lechner B.E."/>
            <person name="Liimatainen K."/>
            <person name="Lipzen A."/>
            <person name="Lukacs Z."/>
            <person name="Mihaltcheva S."/>
            <person name="Morgado L.N."/>
            <person name="Niskanen T."/>
            <person name="Noordeloos M.E."/>
            <person name="Ohm R.A."/>
            <person name="Ortiz-Santana B."/>
            <person name="Ovrebo C."/>
            <person name="Racz N."/>
            <person name="Riley R."/>
            <person name="Savchenko A."/>
            <person name="Shiryaev A."/>
            <person name="Soop K."/>
            <person name="Spirin V."/>
            <person name="Szebenyi C."/>
            <person name="Tomsovsky M."/>
            <person name="Tulloss R.E."/>
            <person name="Uehling J."/>
            <person name="Grigoriev I.V."/>
            <person name="Vagvolgyi C."/>
            <person name="Papp T."/>
            <person name="Martin F.M."/>
            <person name="Miettinen O."/>
            <person name="Hibbett D.S."/>
            <person name="Nagy L.G."/>
        </authorList>
    </citation>
    <scope>NUCLEOTIDE SEQUENCE [LARGE SCALE GENOMIC DNA]</scope>
    <source>
        <strain evidence="1 2">NL-1719</strain>
    </source>
</reference>
<name>A0ACD2ZZ24_9AGAR</name>
<protein>
    <submittedName>
        <fullName evidence="1">Uncharacterized protein</fullName>
    </submittedName>
</protein>
<gene>
    <name evidence="1" type="ORF">BDN72DRAFT_865848</name>
</gene>
<accession>A0ACD2ZZ24</accession>
<sequence>MAQLESRHSGSLESGTGGRDREGGLRLRRGATKRRPGSTYFSVANGNRTYLDHSMISSPSLRAATVPVGDPDTSNDEGNFSLGVYSHRWINYMGSKPILVLITITIIIPAHHRFFIIASDGGYDHIAPSAFFSSSSLLSSKVKRSEDLKSARVKEIVVEEDREVVEDVEAREERSVEDDSSLALCPSVDASPGQCMRYSSSASLKTDDLDAVQACQHVHSIDTSANPTPSGRPGGLSFSGRQCHQEVQPEWPDGPVPPQAHQVNYNMLIPHFVHEYS</sequence>
<keyword evidence="2" id="KW-1185">Reference proteome</keyword>
<evidence type="ECO:0000313" key="1">
    <source>
        <dbReference type="EMBL" id="TFK58541.1"/>
    </source>
</evidence>
<evidence type="ECO:0000313" key="2">
    <source>
        <dbReference type="Proteomes" id="UP000308600"/>
    </source>
</evidence>
<proteinExistence type="predicted"/>
<dbReference type="EMBL" id="ML209309">
    <property type="protein sequence ID" value="TFK58541.1"/>
    <property type="molecule type" value="Genomic_DNA"/>
</dbReference>